<accession>M7T4W0</accession>
<sequence length="693" mass="79245">MLEYLAEVLERISSNEKGKTGMKFFTDSGCGGVASGRLDAYQFVLGVESLSDNTDFYAKLRGNLTPPELRRVVDELGFIRRPMQSAVELLHVAQQCSGFRKINIVLLNSLPARRVQAWQLGKKDISLTARLRKKFHNEVKKKKNIHAEMMLMTYFLGLRDPRTEVFPYLGVSKKTCLLCGHMLEGKLDQVIPRLRDFLREEATEEDLHRNAEKETASGEDERLAISNSTQDGIGASRGNSKGPKTAYPTACPFCKDTGELAYICQKCGVTAYCGLDCYREDWYRHKFSCTLGRSIDATDYLVLACHTNQFPQDDDVAEQYGFMYFATGKDRLRLFEVYRRLIIEWGINEEELRAALKQNKLKEILTFRCSQTRDAIMLSDSQWLESQEGFGVNGKKQELLTIFEAAREELLSCDERKLPFAELRPPEKRYALLFYVQICNGIKPDVDEDNWISLGFCTAPDAVSEDRLCSAYESLVGRCTFNEFWGSMAESAIVELFDKYGLTDIISPMRNFKDFMASVKKWHQSVWELKRFTRMNVSDPFRAVVVDYGFMNCKDAHQRMQLRSMYQEYFERGEDEMRLHEACVAGQLASFLQTVFGGLPVPSEILRNFYPLENCPLMGMVTDSVTVCPESALDQVKASNATRRDKSMIMKIADSEDDALKYFLYRKTSFLGIDLRKQVSLGSKERVFTTLSM</sequence>
<evidence type="ECO:0000313" key="8">
    <source>
        <dbReference type="Proteomes" id="UP000012174"/>
    </source>
</evidence>
<dbReference type="Gene3D" id="6.10.140.2220">
    <property type="match status" value="1"/>
</dbReference>
<gene>
    <name evidence="7" type="ORF">UCREL1_11423</name>
</gene>
<dbReference type="eggNOG" id="ENOG502S8AN">
    <property type="taxonomic scope" value="Eukaryota"/>
</dbReference>
<evidence type="ECO:0000259" key="6">
    <source>
        <dbReference type="PROSITE" id="PS50865"/>
    </source>
</evidence>
<organism evidence="7 8">
    <name type="scientific">Eutypa lata (strain UCR-EL1)</name>
    <name type="common">Grapevine dieback disease fungus</name>
    <name type="synonym">Eutypa armeniacae</name>
    <dbReference type="NCBI Taxonomy" id="1287681"/>
    <lineage>
        <taxon>Eukaryota</taxon>
        <taxon>Fungi</taxon>
        <taxon>Dikarya</taxon>
        <taxon>Ascomycota</taxon>
        <taxon>Pezizomycotina</taxon>
        <taxon>Sordariomycetes</taxon>
        <taxon>Xylariomycetidae</taxon>
        <taxon>Xylariales</taxon>
        <taxon>Diatrypaceae</taxon>
        <taxon>Eutypa</taxon>
    </lineage>
</organism>
<name>M7T4W0_EUTLA</name>
<dbReference type="Pfam" id="PF01753">
    <property type="entry name" value="zf-MYND"/>
    <property type="match status" value="1"/>
</dbReference>
<dbReference type="InterPro" id="IPR027796">
    <property type="entry name" value="OTT_1508_deam-like"/>
</dbReference>
<evidence type="ECO:0000313" key="7">
    <source>
        <dbReference type="EMBL" id="EMR61650.1"/>
    </source>
</evidence>
<dbReference type="SUPFAM" id="SSF144232">
    <property type="entry name" value="HIT/MYND zinc finger-like"/>
    <property type="match status" value="1"/>
</dbReference>
<dbReference type="AlphaFoldDB" id="M7T4W0"/>
<evidence type="ECO:0000256" key="4">
    <source>
        <dbReference type="PROSITE-ProRule" id="PRU00134"/>
    </source>
</evidence>
<dbReference type="HOGENOM" id="CLU_007949_0_0_1"/>
<dbReference type="KEGG" id="ela:UCREL1_11423"/>
<dbReference type="OMA" id="CHTNQFP"/>
<dbReference type="Pfam" id="PF14441">
    <property type="entry name" value="OTT_1508_deam"/>
    <property type="match status" value="1"/>
</dbReference>
<dbReference type="OrthoDB" id="3801348at2759"/>
<evidence type="ECO:0000256" key="1">
    <source>
        <dbReference type="ARBA" id="ARBA00022723"/>
    </source>
</evidence>
<keyword evidence="3" id="KW-0862">Zinc</keyword>
<evidence type="ECO:0000256" key="2">
    <source>
        <dbReference type="ARBA" id="ARBA00022771"/>
    </source>
</evidence>
<dbReference type="GO" id="GO:0008270">
    <property type="term" value="F:zinc ion binding"/>
    <property type="evidence" value="ECO:0007669"/>
    <property type="project" value="UniProtKB-KW"/>
</dbReference>
<dbReference type="Proteomes" id="UP000012174">
    <property type="component" value="Unassembled WGS sequence"/>
</dbReference>
<evidence type="ECO:0000256" key="5">
    <source>
        <dbReference type="SAM" id="MobiDB-lite"/>
    </source>
</evidence>
<protein>
    <recommendedName>
        <fullName evidence="6">MYND-type domain-containing protein</fullName>
    </recommendedName>
</protein>
<proteinExistence type="predicted"/>
<keyword evidence="2 4" id="KW-0863">Zinc-finger</keyword>
<dbReference type="STRING" id="1287681.M7T4W0"/>
<keyword evidence="8" id="KW-1185">Reference proteome</keyword>
<keyword evidence="1" id="KW-0479">Metal-binding</keyword>
<feature type="domain" description="MYND-type" evidence="6">
    <location>
        <begin position="251"/>
        <end position="289"/>
    </location>
</feature>
<dbReference type="PROSITE" id="PS50865">
    <property type="entry name" value="ZF_MYND_2"/>
    <property type="match status" value="1"/>
</dbReference>
<reference evidence="8" key="1">
    <citation type="journal article" date="2013" name="Genome Announc.">
        <title>Draft genome sequence of the grapevine dieback fungus Eutypa lata UCR-EL1.</title>
        <authorList>
            <person name="Blanco-Ulate B."/>
            <person name="Rolshausen P.E."/>
            <person name="Cantu D."/>
        </authorList>
    </citation>
    <scope>NUCLEOTIDE SEQUENCE [LARGE SCALE GENOMIC DNA]</scope>
    <source>
        <strain evidence="8">UCR-EL1</strain>
    </source>
</reference>
<dbReference type="PROSITE" id="PS01360">
    <property type="entry name" value="ZF_MYND_1"/>
    <property type="match status" value="1"/>
</dbReference>
<evidence type="ECO:0000256" key="3">
    <source>
        <dbReference type="ARBA" id="ARBA00022833"/>
    </source>
</evidence>
<feature type="compositionally biased region" description="Basic and acidic residues" evidence="5">
    <location>
        <begin position="205"/>
        <end position="223"/>
    </location>
</feature>
<dbReference type="InterPro" id="IPR002893">
    <property type="entry name" value="Znf_MYND"/>
</dbReference>
<feature type="region of interest" description="Disordered" evidence="5">
    <location>
        <begin position="205"/>
        <end position="244"/>
    </location>
</feature>
<dbReference type="EMBL" id="KB707571">
    <property type="protein sequence ID" value="EMR61650.1"/>
    <property type="molecule type" value="Genomic_DNA"/>
</dbReference>